<dbReference type="AlphaFoldDB" id="A0A432JLK1"/>
<comment type="caution">
    <text evidence="3">The sequence shown here is derived from an EMBL/GenBank/DDBJ whole genome shotgun (WGS) entry which is preliminary data.</text>
</comment>
<dbReference type="InterPro" id="IPR000121">
    <property type="entry name" value="PEP_util_C"/>
</dbReference>
<proteinExistence type="predicted"/>
<dbReference type="Pfam" id="PF02896">
    <property type="entry name" value="PEP-utilizers_C"/>
    <property type="match status" value="1"/>
</dbReference>
<feature type="domain" description="PEP-utilising enzyme C-terminal" evidence="2">
    <location>
        <begin position="127"/>
        <end position="198"/>
    </location>
</feature>
<organism evidence="3">
    <name type="scientific">Billgrantia gudaonensis</name>
    <dbReference type="NCBI Taxonomy" id="376427"/>
    <lineage>
        <taxon>Bacteria</taxon>
        <taxon>Pseudomonadati</taxon>
        <taxon>Pseudomonadota</taxon>
        <taxon>Gammaproteobacteria</taxon>
        <taxon>Oceanospirillales</taxon>
        <taxon>Halomonadaceae</taxon>
        <taxon>Billgrantia</taxon>
    </lineage>
</organism>
<dbReference type="SUPFAM" id="SSF51621">
    <property type="entry name" value="Phosphoenolpyruvate/pyruvate domain"/>
    <property type="match status" value="1"/>
</dbReference>
<keyword evidence="1" id="KW-0479">Metal-binding</keyword>
<dbReference type="Gene3D" id="3.20.20.60">
    <property type="entry name" value="Phosphoenolpyruvate-binding domains"/>
    <property type="match status" value="1"/>
</dbReference>
<dbReference type="GO" id="GO:0016772">
    <property type="term" value="F:transferase activity, transferring phosphorus-containing groups"/>
    <property type="evidence" value="ECO:0007669"/>
    <property type="project" value="InterPro"/>
</dbReference>
<evidence type="ECO:0000313" key="3">
    <source>
        <dbReference type="EMBL" id="RUA23114.1"/>
    </source>
</evidence>
<name>A0A432JLK1_9GAMM</name>
<gene>
    <name evidence="3" type="ORF">DSL92_01470</name>
</gene>
<accession>A0A432JLK1</accession>
<protein>
    <recommendedName>
        <fullName evidence="2">PEP-utilising enzyme C-terminal domain-containing protein</fullName>
    </recommendedName>
</protein>
<dbReference type="GO" id="GO:0046872">
    <property type="term" value="F:metal ion binding"/>
    <property type="evidence" value="ECO:0007669"/>
    <property type="project" value="UniProtKB-KW"/>
</dbReference>
<dbReference type="InterPro" id="IPR015813">
    <property type="entry name" value="Pyrv/PenolPyrv_kinase-like_dom"/>
</dbReference>
<evidence type="ECO:0000259" key="2">
    <source>
        <dbReference type="Pfam" id="PF02896"/>
    </source>
</evidence>
<dbReference type="EMBL" id="RXHI01000003">
    <property type="protein sequence ID" value="RUA23114.1"/>
    <property type="molecule type" value="Genomic_DNA"/>
</dbReference>
<reference evidence="3" key="1">
    <citation type="submission" date="2018-12" db="EMBL/GenBank/DDBJ databases">
        <authorList>
            <person name="Jadhav K."/>
            <person name="Kushwaha B."/>
            <person name="Jadhav I."/>
        </authorList>
    </citation>
    <scope>NUCLEOTIDE SEQUENCE [LARGE SCALE GENOMIC DNA]</scope>
    <source>
        <strain evidence="3">SBS 10</strain>
    </source>
</reference>
<dbReference type="InterPro" id="IPR040442">
    <property type="entry name" value="Pyrv_kinase-like_dom_sf"/>
</dbReference>
<evidence type="ECO:0000256" key="1">
    <source>
        <dbReference type="ARBA" id="ARBA00022723"/>
    </source>
</evidence>
<sequence length="199" mass="21781">MWPVKAADLDTPRSPVRGRSITLDGRPLVAHPGRRRRQAAALLAGTPRETAFPRAARHSPDPDPLMLEDPIARPADGRRRQIRCRMRLRWSGRGRFLFANRSSTLCSGSRRATRQTTYGWAVIRCAASYALLAPSLAAEVDFFSVGTNGLTSTPFRPSRPRPSYSAQADVASGNCFKGNRMTVQGRPCPAKSFGVCGSQ</sequence>